<keyword evidence="1" id="KW-0472">Membrane</keyword>
<protein>
    <recommendedName>
        <fullName evidence="2">FtsX extracellular domain-containing protein</fullName>
    </recommendedName>
</protein>
<feature type="transmembrane region" description="Helical" evidence="1">
    <location>
        <begin position="168"/>
        <end position="194"/>
    </location>
</feature>
<reference evidence="3" key="1">
    <citation type="submission" date="2018-05" db="EMBL/GenBank/DDBJ databases">
        <authorList>
            <person name="Lanie J.A."/>
            <person name="Ng W.-L."/>
            <person name="Kazmierczak K.M."/>
            <person name="Andrzejewski T.M."/>
            <person name="Davidsen T.M."/>
            <person name="Wayne K.J."/>
            <person name="Tettelin H."/>
            <person name="Glass J.I."/>
            <person name="Rusch D."/>
            <person name="Podicherti R."/>
            <person name="Tsui H.-C.T."/>
            <person name="Winkler M.E."/>
        </authorList>
    </citation>
    <scope>NUCLEOTIDE SEQUENCE</scope>
</reference>
<dbReference type="InterPro" id="IPR040690">
    <property type="entry name" value="FtsX_ECD"/>
</dbReference>
<sequence length="286" mass="32444">MMFLLSEGIKNLWRHKLTAFTAIFSTFLTLAVTGSLIIVSQNTTRVIEYFRGKYKIEVFFNDNVKNDRITEIVKEFKKINGVRSTTLISKLDAEKIFKSQFGENILDLVGYNPLPASCVVNLVRNQTSKLNVNPIINRIKNYPEVDEVNYQGRLIYQIESYYQKFVKIMTAVLIFVLGISVFIISNTVRLTIYAKKDLIKSLYLIGATRLFIKMPFIIEGIFHGLIGALFASILLIAGLEFGSEIIYSVTSIKIQYNPFILIGILSSISIVISYMGSSRAISKFIK</sequence>
<name>A0A381QRS2_9ZZZZ</name>
<dbReference type="PANTHER" id="PTHR47755">
    <property type="entry name" value="CELL DIVISION PROTEIN FTSX"/>
    <property type="match status" value="1"/>
</dbReference>
<dbReference type="PANTHER" id="PTHR47755:SF1">
    <property type="entry name" value="CELL DIVISION PROTEIN FTSX"/>
    <property type="match status" value="1"/>
</dbReference>
<proteinExistence type="predicted"/>
<dbReference type="GO" id="GO:0016020">
    <property type="term" value="C:membrane"/>
    <property type="evidence" value="ECO:0007669"/>
    <property type="project" value="InterPro"/>
</dbReference>
<dbReference type="InterPro" id="IPR004513">
    <property type="entry name" value="FtsX"/>
</dbReference>
<dbReference type="PIRSF" id="PIRSF003097">
    <property type="entry name" value="FtsX"/>
    <property type="match status" value="1"/>
</dbReference>
<accession>A0A381QRS2</accession>
<organism evidence="3">
    <name type="scientific">marine metagenome</name>
    <dbReference type="NCBI Taxonomy" id="408172"/>
    <lineage>
        <taxon>unclassified sequences</taxon>
        <taxon>metagenomes</taxon>
        <taxon>ecological metagenomes</taxon>
    </lineage>
</organism>
<feature type="transmembrane region" description="Helical" evidence="1">
    <location>
        <begin position="215"/>
        <end position="239"/>
    </location>
</feature>
<dbReference type="GO" id="GO:0051301">
    <property type="term" value="P:cell division"/>
    <property type="evidence" value="ECO:0007669"/>
    <property type="project" value="InterPro"/>
</dbReference>
<keyword evidence="1" id="KW-0812">Transmembrane</keyword>
<dbReference type="EMBL" id="UINC01001477">
    <property type="protein sequence ID" value="SUZ81664.1"/>
    <property type="molecule type" value="Genomic_DNA"/>
</dbReference>
<keyword evidence="1" id="KW-1133">Transmembrane helix</keyword>
<feature type="domain" description="FtsX extracellular" evidence="2">
    <location>
        <begin position="55"/>
        <end position="148"/>
    </location>
</feature>
<evidence type="ECO:0000313" key="3">
    <source>
        <dbReference type="EMBL" id="SUZ81664.1"/>
    </source>
</evidence>
<gene>
    <name evidence="3" type="ORF">METZ01_LOCUS34518</name>
</gene>
<dbReference type="Pfam" id="PF18075">
    <property type="entry name" value="FtsX_ECD"/>
    <property type="match status" value="1"/>
</dbReference>
<feature type="transmembrane region" description="Helical" evidence="1">
    <location>
        <begin position="259"/>
        <end position="277"/>
    </location>
</feature>
<evidence type="ECO:0000259" key="2">
    <source>
        <dbReference type="Pfam" id="PF18075"/>
    </source>
</evidence>
<evidence type="ECO:0000256" key="1">
    <source>
        <dbReference type="SAM" id="Phobius"/>
    </source>
</evidence>
<dbReference type="AlphaFoldDB" id="A0A381QRS2"/>
<dbReference type="Gene3D" id="3.30.70.3040">
    <property type="match status" value="1"/>
</dbReference>